<accession>A0A178UFN2</accession>
<evidence type="ECO:0000313" key="10">
    <source>
        <dbReference type="Proteomes" id="UP000078284"/>
    </source>
</evidence>
<evidence type="ECO:0000259" key="8">
    <source>
        <dbReference type="PROSITE" id="PS50250"/>
    </source>
</evidence>
<sequence length="95" mass="10672">MIEHNLLSASKLYTNIRFDELGTLLAIDPRKAEKIAANMIGQDRMRGSIDQEEAVIHFEDDVEELQQWDQQISGLCQALNDILDGMAKKGMSVPV</sequence>
<dbReference type="InterPro" id="IPR036390">
    <property type="entry name" value="WH_DNA-bd_sf"/>
</dbReference>
<keyword evidence="6" id="KW-0736">Signalosome</keyword>
<evidence type="ECO:0000313" key="9">
    <source>
        <dbReference type="EMBL" id="OAO92429.1"/>
    </source>
</evidence>
<gene>
    <name evidence="9" type="ordered locus">AXX17_At5g40910</name>
</gene>
<dbReference type="SUPFAM" id="SSF46785">
    <property type="entry name" value="Winged helix' DNA-binding domain"/>
    <property type="match status" value="1"/>
</dbReference>
<evidence type="ECO:0000256" key="7">
    <source>
        <dbReference type="ARBA" id="ARBA00023242"/>
    </source>
</evidence>
<keyword evidence="7" id="KW-0539">Nucleus</keyword>
<comment type="subcellular location">
    <subcellularLocation>
        <location evidence="2">Cytoplasm</location>
    </subcellularLocation>
    <subcellularLocation>
        <location evidence="1">Nucleus</location>
    </subcellularLocation>
</comment>
<dbReference type="GO" id="GO:0005737">
    <property type="term" value="C:cytoplasm"/>
    <property type="evidence" value="ECO:0007669"/>
    <property type="project" value="UniProtKB-SubCell"/>
</dbReference>
<name>A0A178UFN2_ARATH</name>
<evidence type="ECO:0000256" key="4">
    <source>
        <dbReference type="ARBA" id="ARBA00014881"/>
    </source>
</evidence>
<organism evidence="9 10">
    <name type="scientific">Arabidopsis thaliana</name>
    <name type="common">Mouse-ear cress</name>
    <dbReference type="NCBI Taxonomy" id="3702"/>
    <lineage>
        <taxon>Eukaryota</taxon>
        <taxon>Viridiplantae</taxon>
        <taxon>Streptophyta</taxon>
        <taxon>Embryophyta</taxon>
        <taxon>Tracheophyta</taxon>
        <taxon>Spermatophyta</taxon>
        <taxon>Magnoliopsida</taxon>
        <taxon>eudicotyledons</taxon>
        <taxon>Gunneridae</taxon>
        <taxon>Pentapetalae</taxon>
        <taxon>rosids</taxon>
        <taxon>malvids</taxon>
        <taxon>Brassicales</taxon>
        <taxon>Brassicaceae</taxon>
        <taxon>Camelineae</taxon>
        <taxon>Arabidopsis</taxon>
    </lineage>
</organism>
<dbReference type="InterPro" id="IPR000717">
    <property type="entry name" value="PCI_dom"/>
</dbReference>
<dbReference type="Proteomes" id="UP000078284">
    <property type="component" value="Chromosome 5"/>
</dbReference>
<evidence type="ECO:0000256" key="6">
    <source>
        <dbReference type="ARBA" id="ARBA00022790"/>
    </source>
</evidence>
<feature type="domain" description="PCI" evidence="8">
    <location>
        <begin position="1"/>
        <end position="63"/>
    </location>
</feature>
<dbReference type="FunFam" id="1.10.10.10:FF:000190">
    <property type="entry name" value="COP9 signalosome complex subunit 4"/>
    <property type="match status" value="1"/>
</dbReference>
<proteinExistence type="inferred from homology"/>
<evidence type="ECO:0000256" key="1">
    <source>
        <dbReference type="ARBA" id="ARBA00004123"/>
    </source>
</evidence>
<dbReference type="PROSITE" id="PS50250">
    <property type="entry name" value="PCI"/>
    <property type="match status" value="1"/>
</dbReference>
<protein>
    <recommendedName>
        <fullName evidence="4">COP9 signalosome complex subunit 4</fullName>
    </recommendedName>
</protein>
<dbReference type="InterPro" id="IPR036388">
    <property type="entry name" value="WH-like_DNA-bd_sf"/>
</dbReference>
<dbReference type="AlphaFoldDB" id="A0A178UFN2"/>
<keyword evidence="5" id="KW-0963">Cytoplasm</keyword>
<reference evidence="10" key="1">
    <citation type="journal article" date="2016" name="Proc. Natl. Acad. Sci. U.S.A.">
        <title>Chromosome-level assembly of Arabidopsis thaliana Ler reveals the extent of translocation and inversion polymorphisms.</title>
        <authorList>
            <person name="Zapata L."/>
            <person name="Ding J."/>
            <person name="Willing E.M."/>
            <person name="Hartwig B."/>
            <person name="Bezdan D."/>
            <person name="Jiao W.B."/>
            <person name="Patel V."/>
            <person name="Velikkakam James G."/>
            <person name="Koornneef M."/>
            <person name="Ossowski S."/>
            <person name="Schneeberger K."/>
        </authorList>
    </citation>
    <scope>NUCLEOTIDE SEQUENCE [LARGE SCALE GENOMIC DNA]</scope>
    <source>
        <strain evidence="10">cv. Landsberg erecta</strain>
    </source>
</reference>
<dbReference type="GO" id="GO:0008180">
    <property type="term" value="C:COP9 signalosome"/>
    <property type="evidence" value="ECO:0007669"/>
    <property type="project" value="UniProtKB-KW"/>
</dbReference>
<comment type="similarity">
    <text evidence="3">Belongs to the CSN4 family.</text>
</comment>
<evidence type="ECO:0000256" key="2">
    <source>
        <dbReference type="ARBA" id="ARBA00004496"/>
    </source>
</evidence>
<comment type="caution">
    <text evidence="9">The sequence shown here is derived from an EMBL/GenBank/DDBJ whole genome shotgun (WGS) entry which is preliminary data.</text>
</comment>
<dbReference type="PANTHER" id="PTHR10855:SF2">
    <property type="entry name" value="COP9 SIGNALOSOME COMPLEX SUBUNIT 4"/>
    <property type="match status" value="1"/>
</dbReference>
<dbReference type="InterPro" id="IPR040134">
    <property type="entry name" value="PSMD12/CSN4"/>
</dbReference>
<dbReference type="Gene3D" id="1.10.10.10">
    <property type="entry name" value="Winged helix-like DNA-binding domain superfamily/Winged helix DNA-binding domain"/>
    <property type="match status" value="1"/>
</dbReference>
<dbReference type="Pfam" id="PF01399">
    <property type="entry name" value="PCI"/>
    <property type="match status" value="1"/>
</dbReference>
<evidence type="ECO:0000256" key="5">
    <source>
        <dbReference type="ARBA" id="ARBA00022490"/>
    </source>
</evidence>
<dbReference type="SMART" id="SM00088">
    <property type="entry name" value="PINT"/>
    <property type="match status" value="1"/>
</dbReference>
<dbReference type="EMBL" id="LUHQ01000005">
    <property type="protein sequence ID" value="OAO92429.1"/>
    <property type="molecule type" value="Genomic_DNA"/>
</dbReference>
<evidence type="ECO:0000256" key="3">
    <source>
        <dbReference type="ARBA" id="ARBA00010417"/>
    </source>
</evidence>
<dbReference type="ExpressionAtlas" id="A0A178UFN2">
    <property type="expression patterns" value="baseline and differential"/>
</dbReference>
<dbReference type="PANTHER" id="PTHR10855">
    <property type="entry name" value="26S PROTEASOME NON-ATPASE REGULATORY SUBUNIT 12/COP9 SIGNALOSOME COMPLEX SUBUNIT 4"/>
    <property type="match status" value="1"/>
</dbReference>